<dbReference type="SMART" id="SM00008">
    <property type="entry name" value="HormR"/>
    <property type="match status" value="1"/>
</dbReference>
<evidence type="ECO:0000259" key="12">
    <source>
        <dbReference type="PROSITE" id="PS50227"/>
    </source>
</evidence>
<evidence type="ECO:0000256" key="7">
    <source>
        <dbReference type="ARBA" id="ARBA00023136"/>
    </source>
</evidence>
<feature type="transmembrane region" description="Helical" evidence="11">
    <location>
        <begin position="94"/>
        <end position="112"/>
    </location>
</feature>
<evidence type="ECO:0000256" key="2">
    <source>
        <dbReference type="ARBA" id="ARBA00005314"/>
    </source>
</evidence>
<feature type="transmembrane region" description="Helical" evidence="11">
    <location>
        <begin position="197"/>
        <end position="217"/>
    </location>
</feature>
<organism evidence="14 15">
    <name type="scientific">Mya arenaria</name>
    <name type="common">Soft-shell clam</name>
    <dbReference type="NCBI Taxonomy" id="6604"/>
    <lineage>
        <taxon>Eukaryota</taxon>
        <taxon>Metazoa</taxon>
        <taxon>Spiralia</taxon>
        <taxon>Lophotrochozoa</taxon>
        <taxon>Mollusca</taxon>
        <taxon>Bivalvia</taxon>
        <taxon>Autobranchia</taxon>
        <taxon>Heteroconchia</taxon>
        <taxon>Euheterodonta</taxon>
        <taxon>Imparidentia</taxon>
        <taxon>Neoheterodontei</taxon>
        <taxon>Myida</taxon>
        <taxon>Myoidea</taxon>
        <taxon>Myidae</taxon>
        <taxon>Mya</taxon>
    </lineage>
</organism>
<dbReference type="PANTHER" id="PTHR45620:SF1">
    <property type="entry name" value="G-PROTEIN COUPLED RECEPTORS FAMILY 2 PROFILE 2 DOMAIN-CONTAINING PROTEIN"/>
    <property type="match status" value="1"/>
</dbReference>
<keyword evidence="4 11" id="KW-0812">Transmembrane</keyword>
<feature type="domain" description="G-protein coupled receptors family 2 profile 2" evidence="13">
    <location>
        <begin position="86"/>
        <end position="347"/>
    </location>
</feature>
<keyword evidence="5 11" id="KW-1133">Transmembrane helix</keyword>
<keyword evidence="6" id="KW-0297">G-protein coupled receptor</keyword>
<dbReference type="EMBL" id="CP111012">
    <property type="protein sequence ID" value="WAQ93945.1"/>
    <property type="molecule type" value="Genomic_DNA"/>
</dbReference>
<evidence type="ECO:0000256" key="3">
    <source>
        <dbReference type="ARBA" id="ARBA00022475"/>
    </source>
</evidence>
<dbReference type="InterPro" id="IPR050332">
    <property type="entry name" value="GPCR_2"/>
</dbReference>
<evidence type="ECO:0000313" key="15">
    <source>
        <dbReference type="Proteomes" id="UP001164746"/>
    </source>
</evidence>
<dbReference type="InterPro" id="IPR001879">
    <property type="entry name" value="GPCR_2_extracellular_dom"/>
</dbReference>
<evidence type="ECO:0000256" key="6">
    <source>
        <dbReference type="ARBA" id="ARBA00023040"/>
    </source>
</evidence>
<reference evidence="14" key="1">
    <citation type="submission" date="2022-11" db="EMBL/GenBank/DDBJ databases">
        <title>Centuries of genome instability and evolution in soft-shell clam transmissible cancer (bioRxiv).</title>
        <authorList>
            <person name="Hart S.F.M."/>
            <person name="Yonemitsu M.A."/>
            <person name="Giersch R.M."/>
            <person name="Beal B.F."/>
            <person name="Arriagada G."/>
            <person name="Davis B.W."/>
            <person name="Ostrander E.A."/>
            <person name="Goff S.P."/>
            <person name="Metzger M.J."/>
        </authorList>
    </citation>
    <scope>NUCLEOTIDE SEQUENCE</scope>
    <source>
        <strain evidence="14">MELC-2E11</strain>
        <tissue evidence="14">Siphon/mantle</tissue>
    </source>
</reference>
<evidence type="ECO:0000256" key="1">
    <source>
        <dbReference type="ARBA" id="ARBA00004651"/>
    </source>
</evidence>
<proteinExistence type="inferred from homology"/>
<feature type="non-terminal residue" evidence="14">
    <location>
        <position position="1"/>
    </location>
</feature>
<sequence>VYCNQTFDDIACWPDTPAGTVQYIACPTYIQGFYTDGNATRICLPDGKWFVNPVTNSTWSNYSQCLKPTNPQEEIPQLFMVHIVYIRVMSTTGYAISFCSLLLAVFIMLQMLDFKPIKLFFARRLHCPRNTVHLHMFVSFILRAILTFLKDLLLVQGLGFAFDLEQTGDKLVFKQEGLHWECKLLITLFHYVLSANYMWILVEGLYLHTLVYVSVFSERSTVRWYYLLGWGTPFLSIVPWLLEYKSNSGVLLDIKGTNLAKYYGKIVNFFFFINILRALFYKLHKPKLRKPCPSAARHNRYRRLAKATLILIPLFGVHYIVFMGVSENVNPTTEVVILYIEMFFNSF</sequence>
<feature type="transmembrane region" description="Helical" evidence="11">
    <location>
        <begin position="262"/>
        <end position="283"/>
    </location>
</feature>
<keyword evidence="7 11" id="KW-0472">Membrane</keyword>
<feature type="transmembrane region" description="Helical" evidence="11">
    <location>
        <begin position="224"/>
        <end position="242"/>
    </location>
</feature>
<dbReference type="Gene3D" id="1.20.1070.10">
    <property type="entry name" value="Rhodopsin 7-helix transmembrane proteins"/>
    <property type="match status" value="1"/>
</dbReference>
<dbReference type="InterPro" id="IPR000832">
    <property type="entry name" value="GPCR_2_secretin-like"/>
</dbReference>
<dbReference type="Proteomes" id="UP001164746">
    <property type="component" value="Chromosome 1"/>
</dbReference>
<evidence type="ECO:0000313" key="14">
    <source>
        <dbReference type="EMBL" id="WAQ93945.1"/>
    </source>
</evidence>
<dbReference type="PRINTS" id="PR00249">
    <property type="entry name" value="GPCRSECRETIN"/>
</dbReference>
<gene>
    <name evidence="14" type="ORF">MAR_006416</name>
</gene>
<dbReference type="PROSITE" id="PS00649">
    <property type="entry name" value="G_PROTEIN_RECEP_F2_1"/>
    <property type="match status" value="1"/>
</dbReference>
<evidence type="ECO:0000256" key="8">
    <source>
        <dbReference type="ARBA" id="ARBA00023170"/>
    </source>
</evidence>
<dbReference type="SUPFAM" id="SSF111418">
    <property type="entry name" value="Hormone receptor domain"/>
    <property type="match status" value="1"/>
</dbReference>
<dbReference type="InterPro" id="IPR036445">
    <property type="entry name" value="GPCR_2_extracell_dom_sf"/>
</dbReference>
<keyword evidence="9" id="KW-0325">Glycoprotein</keyword>
<keyword evidence="15" id="KW-1185">Reference proteome</keyword>
<name>A0ABY7DB56_MYAAR</name>
<dbReference type="Pfam" id="PF00002">
    <property type="entry name" value="7tm_2"/>
    <property type="match status" value="1"/>
</dbReference>
<keyword evidence="10" id="KW-0807">Transducer</keyword>
<feature type="domain" description="G-protein coupled receptors family 2 profile 1" evidence="12">
    <location>
        <begin position="1"/>
        <end position="69"/>
    </location>
</feature>
<evidence type="ECO:0000256" key="5">
    <source>
        <dbReference type="ARBA" id="ARBA00022989"/>
    </source>
</evidence>
<keyword evidence="3" id="KW-1003">Cell membrane</keyword>
<comment type="similarity">
    <text evidence="2">Belongs to the G-protein coupled receptor 2 family.</text>
</comment>
<evidence type="ECO:0000259" key="13">
    <source>
        <dbReference type="PROSITE" id="PS50261"/>
    </source>
</evidence>
<comment type="subcellular location">
    <subcellularLocation>
        <location evidence="1">Cell membrane</location>
        <topology evidence="1">Multi-pass membrane protein</topology>
    </subcellularLocation>
</comment>
<dbReference type="Pfam" id="PF02793">
    <property type="entry name" value="HRM"/>
    <property type="match status" value="1"/>
</dbReference>
<dbReference type="InterPro" id="IPR017983">
    <property type="entry name" value="GPCR_2_secretin-like_CS"/>
</dbReference>
<protein>
    <submittedName>
        <fullName evidence="14">PTH1R-like protein</fullName>
    </submittedName>
</protein>
<evidence type="ECO:0000256" key="10">
    <source>
        <dbReference type="ARBA" id="ARBA00023224"/>
    </source>
</evidence>
<dbReference type="Gene3D" id="4.10.1240.10">
    <property type="entry name" value="GPCR, family 2, extracellular hormone receptor domain"/>
    <property type="match status" value="1"/>
</dbReference>
<dbReference type="PANTHER" id="PTHR45620">
    <property type="entry name" value="PDF RECEPTOR-LIKE PROTEIN-RELATED"/>
    <property type="match status" value="1"/>
</dbReference>
<dbReference type="InterPro" id="IPR017981">
    <property type="entry name" value="GPCR_2-like_7TM"/>
</dbReference>
<evidence type="ECO:0000256" key="9">
    <source>
        <dbReference type="ARBA" id="ARBA00023180"/>
    </source>
</evidence>
<evidence type="ECO:0000256" key="11">
    <source>
        <dbReference type="SAM" id="Phobius"/>
    </source>
</evidence>
<dbReference type="PROSITE" id="PS50261">
    <property type="entry name" value="G_PROTEIN_RECEP_F2_4"/>
    <property type="match status" value="1"/>
</dbReference>
<accession>A0ABY7DB56</accession>
<keyword evidence="8" id="KW-0675">Receptor</keyword>
<dbReference type="PROSITE" id="PS50227">
    <property type="entry name" value="G_PROTEIN_RECEP_F2_3"/>
    <property type="match status" value="1"/>
</dbReference>
<evidence type="ECO:0000256" key="4">
    <source>
        <dbReference type="ARBA" id="ARBA00022692"/>
    </source>
</evidence>
<feature type="non-terminal residue" evidence="14">
    <location>
        <position position="347"/>
    </location>
</feature>
<feature type="transmembrane region" description="Helical" evidence="11">
    <location>
        <begin position="304"/>
        <end position="325"/>
    </location>
</feature>